<reference evidence="2" key="2">
    <citation type="submission" date="2022-10" db="EMBL/GenBank/DDBJ databases">
        <authorList>
            <consortium name="ENA_rothamsted_submissions"/>
            <consortium name="culmorum"/>
            <person name="King R."/>
        </authorList>
    </citation>
    <scope>NUCLEOTIDE SEQUENCE</scope>
</reference>
<dbReference type="AlphaFoldDB" id="A0A9P0NA85"/>
<organism evidence="2 3">
    <name type="scientific">Chironomus riparius</name>
    <dbReference type="NCBI Taxonomy" id="315576"/>
    <lineage>
        <taxon>Eukaryota</taxon>
        <taxon>Metazoa</taxon>
        <taxon>Ecdysozoa</taxon>
        <taxon>Arthropoda</taxon>
        <taxon>Hexapoda</taxon>
        <taxon>Insecta</taxon>
        <taxon>Pterygota</taxon>
        <taxon>Neoptera</taxon>
        <taxon>Endopterygota</taxon>
        <taxon>Diptera</taxon>
        <taxon>Nematocera</taxon>
        <taxon>Chironomoidea</taxon>
        <taxon>Chironomidae</taxon>
        <taxon>Chironominae</taxon>
        <taxon>Chironomus</taxon>
    </lineage>
</organism>
<dbReference type="SUPFAM" id="SSF81296">
    <property type="entry name" value="E set domains"/>
    <property type="match status" value="1"/>
</dbReference>
<dbReference type="SMART" id="SM00737">
    <property type="entry name" value="ML"/>
    <property type="match status" value="1"/>
</dbReference>
<dbReference type="Pfam" id="PF02221">
    <property type="entry name" value="E1_DerP2_DerF2"/>
    <property type="match status" value="1"/>
</dbReference>
<dbReference type="InterPro" id="IPR003172">
    <property type="entry name" value="ML_dom"/>
</dbReference>
<accession>A0A9P0NA85</accession>
<reference evidence="2" key="1">
    <citation type="submission" date="2022-01" db="EMBL/GenBank/DDBJ databases">
        <authorList>
            <person name="King R."/>
        </authorList>
    </citation>
    <scope>NUCLEOTIDE SEQUENCE</scope>
</reference>
<dbReference type="EMBL" id="OU895877">
    <property type="protein sequence ID" value="CAH1712772.1"/>
    <property type="molecule type" value="Genomic_DNA"/>
</dbReference>
<gene>
    <name evidence="2" type="ORF">CHIRRI_LOCUS2680</name>
</gene>
<evidence type="ECO:0000313" key="2">
    <source>
        <dbReference type="EMBL" id="CAH1712772.1"/>
    </source>
</evidence>
<feature type="domain" description="MD-2-related lipid-recognition" evidence="1">
    <location>
        <begin position="11"/>
        <end position="134"/>
    </location>
</feature>
<protein>
    <recommendedName>
        <fullName evidence="1">MD-2-related lipid-recognition domain-containing protein</fullName>
    </recommendedName>
</protein>
<keyword evidence="3" id="KW-1185">Reference proteome</keyword>
<evidence type="ECO:0000313" key="3">
    <source>
        <dbReference type="Proteomes" id="UP001153620"/>
    </source>
</evidence>
<evidence type="ECO:0000259" key="1">
    <source>
        <dbReference type="SMART" id="SM00737"/>
    </source>
</evidence>
<dbReference type="OrthoDB" id="10489064at2759"/>
<dbReference type="Gene3D" id="2.60.40.770">
    <property type="match status" value="1"/>
</dbReference>
<name>A0A9P0NA85_9DIPT</name>
<proteinExistence type="predicted"/>
<dbReference type="Proteomes" id="UP001153620">
    <property type="component" value="Chromosome 1"/>
</dbReference>
<sequence length="137" mass="15781">MLFIDMYKPSFTKVVSNSFCEINQITVDGCDPNKTWCYIPRGTNATIKVEFVPHFCSRHVSMDMHVQLGSNKFNISKHIDNEACKFMTCPVESFIKNEYKYTDTISRNLPKGMYLALFVMREDINPKCCFGIKVGIN</sequence>
<dbReference type="InterPro" id="IPR014756">
    <property type="entry name" value="Ig_E-set"/>
</dbReference>